<reference evidence="1" key="1">
    <citation type="journal article" date="2019" name="PLoS Negl. Trop. Dis.">
        <title>Revisiting the worldwide diversity of Leptospira species in the environment.</title>
        <authorList>
            <person name="Vincent A.T."/>
            <person name="Schiettekatte O."/>
            <person name="Bourhy P."/>
            <person name="Veyrier F.J."/>
            <person name="Picardeau M."/>
        </authorList>
    </citation>
    <scope>NUCLEOTIDE SEQUENCE [LARGE SCALE GENOMIC DNA]</scope>
    <source>
        <strain evidence="1">SSS9</strain>
    </source>
</reference>
<proteinExistence type="predicted"/>
<dbReference type="Proteomes" id="UP000297453">
    <property type="component" value="Unassembled WGS sequence"/>
</dbReference>
<evidence type="ECO:0000313" key="2">
    <source>
        <dbReference type="Proteomes" id="UP000297453"/>
    </source>
</evidence>
<comment type="caution">
    <text evidence="1">The sequence shown here is derived from an EMBL/GenBank/DDBJ whole genome shotgun (WGS) entry which is preliminary data.</text>
</comment>
<dbReference type="RefSeq" id="WP_135584394.1">
    <property type="nucleotide sequence ID" value="NZ_RQEP01000005.1"/>
</dbReference>
<dbReference type="EMBL" id="RQEP01000005">
    <property type="protein sequence ID" value="TGK06992.1"/>
    <property type="molecule type" value="Genomic_DNA"/>
</dbReference>
<keyword evidence="2" id="KW-1185">Reference proteome</keyword>
<protein>
    <submittedName>
        <fullName evidence="1">Uncharacterized protein</fullName>
    </submittedName>
</protein>
<sequence length="194" mass="22620">MNRVRLMNLLNSFVRVTLAGTFLLPASLFSQEAIRPVLTSQLKFTRTVSFFRNERAAGVIFGDLDYLKSRYILTDPQLERIAELNRRYKNEHERWLRRLSPKQVELELVLMEENPDLIRVRLLVNAIAKYTSEIRMNQIAHRLAIERVLTSEQKKRGKEKETVTLPAELREAPGFPLNLFIPERIILPLPGILK</sequence>
<dbReference type="Gene3D" id="1.20.120.1490">
    <property type="match status" value="1"/>
</dbReference>
<accession>A0A4R9G601</accession>
<evidence type="ECO:0000313" key="1">
    <source>
        <dbReference type="EMBL" id="TGK06992.1"/>
    </source>
</evidence>
<dbReference type="OrthoDB" id="337847at2"/>
<dbReference type="AlphaFoldDB" id="A0A4R9G601"/>
<gene>
    <name evidence="1" type="ORF">EHO59_02415</name>
</gene>
<name>A0A4R9G601_9LEPT</name>
<organism evidence="1 2">
    <name type="scientific">Leptospira semungkisensis</name>
    <dbReference type="NCBI Taxonomy" id="2484985"/>
    <lineage>
        <taxon>Bacteria</taxon>
        <taxon>Pseudomonadati</taxon>
        <taxon>Spirochaetota</taxon>
        <taxon>Spirochaetia</taxon>
        <taxon>Leptospirales</taxon>
        <taxon>Leptospiraceae</taxon>
        <taxon>Leptospira</taxon>
    </lineage>
</organism>